<feature type="compositionally biased region" description="Basic and acidic residues" evidence="1">
    <location>
        <begin position="59"/>
        <end position="80"/>
    </location>
</feature>
<proteinExistence type="evidence at transcript level"/>
<feature type="compositionally biased region" description="Basic and acidic residues" evidence="1">
    <location>
        <begin position="224"/>
        <end position="241"/>
    </location>
</feature>
<feature type="compositionally biased region" description="Acidic residues" evidence="1">
    <location>
        <begin position="247"/>
        <end position="256"/>
    </location>
</feature>
<evidence type="ECO:0000313" key="2">
    <source>
        <dbReference type="EMBL" id="JAB55257.1"/>
    </source>
</evidence>
<dbReference type="EMBL" id="GANO01004614">
    <property type="protein sequence ID" value="JAB55257.1"/>
    <property type="molecule type" value="mRNA"/>
</dbReference>
<feature type="region of interest" description="Disordered" evidence="1">
    <location>
        <begin position="538"/>
        <end position="569"/>
    </location>
</feature>
<feature type="region of interest" description="Disordered" evidence="1">
    <location>
        <begin position="462"/>
        <end position="482"/>
    </location>
</feature>
<feature type="compositionally biased region" description="Basic and acidic residues" evidence="1">
    <location>
        <begin position="542"/>
        <end position="551"/>
    </location>
</feature>
<feature type="compositionally biased region" description="Acidic residues" evidence="1">
    <location>
        <begin position="276"/>
        <end position="286"/>
    </location>
</feature>
<dbReference type="AlphaFoldDB" id="U5EDT5"/>
<feature type="non-terminal residue" evidence="2">
    <location>
        <position position="1"/>
    </location>
</feature>
<feature type="region of interest" description="Disordered" evidence="1">
    <location>
        <begin position="22"/>
        <end position="365"/>
    </location>
</feature>
<feature type="compositionally biased region" description="Polar residues" evidence="1">
    <location>
        <begin position="261"/>
        <end position="272"/>
    </location>
</feature>
<feature type="compositionally biased region" description="Polar residues" evidence="1">
    <location>
        <begin position="462"/>
        <end position="476"/>
    </location>
</feature>
<feature type="compositionally biased region" description="Acidic residues" evidence="1">
    <location>
        <begin position="176"/>
        <end position="214"/>
    </location>
</feature>
<organism evidence="2">
    <name type="scientific">Corethrella appendiculata</name>
    <dbReference type="NCBI Taxonomy" id="1370023"/>
    <lineage>
        <taxon>Eukaryota</taxon>
        <taxon>Metazoa</taxon>
        <taxon>Ecdysozoa</taxon>
        <taxon>Arthropoda</taxon>
        <taxon>Hexapoda</taxon>
        <taxon>Insecta</taxon>
        <taxon>Pterygota</taxon>
        <taxon>Neoptera</taxon>
        <taxon>Endopterygota</taxon>
        <taxon>Diptera</taxon>
        <taxon>Nematocera</taxon>
        <taxon>Culicoidea</taxon>
        <taxon>Chaoboridae</taxon>
        <taxon>Corethrella</taxon>
    </lineage>
</organism>
<feature type="compositionally biased region" description="Basic and acidic residues" evidence="1">
    <location>
        <begin position="105"/>
        <end position="121"/>
    </location>
</feature>
<feature type="compositionally biased region" description="Basic and acidic residues" evidence="1">
    <location>
        <begin position="128"/>
        <end position="160"/>
    </location>
</feature>
<feature type="compositionally biased region" description="Basic and acidic residues" evidence="1">
    <location>
        <begin position="28"/>
        <end position="50"/>
    </location>
</feature>
<evidence type="ECO:0000256" key="1">
    <source>
        <dbReference type="SAM" id="MobiDB-lite"/>
    </source>
</evidence>
<sequence>EIIEPIEDDKIESEMEINDVQETEIEADEKLADVEEAGKKTIELEAKEIEPEISQNGDAQEKEIEPEIDENKNQEDKEIEAAEDENNIEEKSSVSEDQPASEVNKTLEKELPTVDDQKSACEVDEETVEGKSAETDEMHVSEDEQNIEDKPSDDCEKENIVEDEAPIDENIPIESSEQEPEIDKEPEIEEEPETEKEPETIENQEYPTVDEEIIEQTVEPIVTSDKEMESTDMETMEKVEIIPDEQPLYEDEEMLIESEIQPATDTKITRISENPLIEDPEVIELTEENHAENDEEKDEQEKDDEIEPLVVSDNEDEGEKEKEKSVVDLTESLNESAIEQTRPALNETFSPKPEPEKGQANEKPDMISVIEIPDTPMIHNVKKLENRLTSTPIVEKECDDDDKLADIKTIETKQPLKSCRKRSFSVTDAESVKRQNRSVRFDSPSNTEILIESIDEKMLQQKNGTEIDTATPSQSGIKRRKRSLSEYRERILEGTPNKLARFMPNFNAIHEKQFGKMESLSEHQKRKEQRARFMMTKPVSAKKTEETRAQQESRTTNGTNGTATCSSSSTLHVTKPKTINDSILIAKDKKISHQTATLTVDERLKQHQAKFKKLESAVDQTQLRDKRAAAIKGVRTNRRFDLLMKHREQQQEK</sequence>
<protein>
    <submittedName>
        <fullName evidence="2">Putative triadin</fullName>
    </submittedName>
</protein>
<name>U5EDT5_9DIPT</name>
<feature type="compositionally biased region" description="Acidic residues" evidence="1">
    <location>
        <begin position="293"/>
        <end position="318"/>
    </location>
</feature>
<feature type="compositionally biased region" description="Polar residues" evidence="1">
    <location>
        <begin position="95"/>
        <end position="104"/>
    </location>
</feature>
<accession>U5EDT5</accession>
<reference evidence="2" key="1">
    <citation type="journal article" date="2014" name="Insect Biochem. Mol. Biol.">
        <title>An insight into the sialome of the frog biting fly, Corethrella appendiculata.</title>
        <authorList>
            <person name="Ribeiro J.M.C."/>
            <person name="Chagas A.C."/>
            <person name="Pham V.M."/>
            <person name="Lounibos L.P."/>
            <person name="Calvo E."/>
        </authorList>
    </citation>
    <scope>NUCLEOTIDE SEQUENCE</scope>
    <source>
        <tissue evidence="2">Salivary glands</tissue>
    </source>
</reference>
<feature type="compositionally biased region" description="Basic and acidic residues" evidence="1">
    <location>
        <begin position="353"/>
        <end position="365"/>
    </location>
</feature>
<feature type="compositionally biased region" description="Polar residues" evidence="1">
    <location>
        <begin position="552"/>
        <end position="569"/>
    </location>
</feature>